<comment type="caution">
    <text evidence="4">The sequence shown here is derived from an EMBL/GenBank/DDBJ whole genome shotgun (WGS) entry which is preliminary data.</text>
</comment>
<comment type="similarity">
    <text evidence="1">Belongs to the proteasome subunit S14 family.</text>
</comment>
<dbReference type="GO" id="GO:0005634">
    <property type="term" value="C:nucleus"/>
    <property type="evidence" value="ECO:0007669"/>
    <property type="project" value="TreeGrafter"/>
</dbReference>
<dbReference type="Gene3D" id="1.25.40.990">
    <property type="match status" value="1"/>
</dbReference>
<dbReference type="GO" id="GO:0043161">
    <property type="term" value="P:proteasome-mediated ubiquitin-dependent protein catabolic process"/>
    <property type="evidence" value="ECO:0007669"/>
    <property type="project" value="TreeGrafter"/>
</dbReference>
<protein>
    <recommendedName>
        <fullName evidence="3">PCI domain-containing protein</fullName>
    </recommendedName>
</protein>
<evidence type="ECO:0000313" key="5">
    <source>
        <dbReference type="Proteomes" id="UP000054251"/>
    </source>
</evidence>
<dbReference type="InterPro" id="IPR006746">
    <property type="entry name" value="26S_Psome_Rpn12"/>
</dbReference>
<dbReference type="GeneID" id="26841041"/>
<evidence type="ECO:0000256" key="2">
    <source>
        <dbReference type="ARBA" id="ARBA00022942"/>
    </source>
</evidence>
<name>A0A0V1PVI1_9ASCO</name>
<evidence type="ECO:0000259" key="3">
    <source>
        <dbReference type="PROSITE" id="PS50250"/>
    </source>
</evidence>
<reference evidence="4 5" key="1">
    <citation type="submission" date="2015-11" db="EMBL/GenBank/DDBJ databases">
        <title>The genome of Debaryomyces fabryi.</title>
        <authorList>
            <person name="Tafer H."/>
            <person name="Lopandic K."/>
        </authorList>
    </citation>
    <scope>NUCLEOTIDE SEQUENCE [LARGE SCALE GENOMIC DNA]</scope>
    <source>
        <strain evidence="4 5">CBS 789</strain>
    </source>
</reference>
<dbReference type="EMBL" id="LMYN01000098">
    <property type="protein sequence ID" value="KSA00192.1"/>
    <property type="molecule type" value="Genomic_DNA"/>
</dbReference>
<keyword evidence="5" id="KW-1185">Reference proteome</keyword>
<dbReference type="GO" id="GO:0005829">
    <property type="term" value="C:cytosol"/>
    <property type="evidence" value="ECO:0007669"/>
    <property type="project" value="TreeGrafter"/>
</dbReference>
<accession>A0A0V1PVI1</accession>
<evidence type="ECO:0000256" key="1">
    <source>
        <dbReference type="ARBA" id="ARBA00009627"/>
    </source>
</evidence>
<dbReference type="OrthoDB" id="8775810at2759"/>
<sequence>MSLQKLTGELYQLFESEKYTQCQKILTPIKIELIKHNLLVPLASNSTNKDQLNDLKIAERILEIGSLASLLSNDYQGFENYFAQLKPFYSNEKLHSKLEINTDCTKIISLYLLYLLSQGLISKFHVELEYIFNKRQYNIEKDSYLQFPINLERNLMEGNYNKIWKLLNESDNKLPCKEYKHFIDTLITALRFEIAKSLERTYESLPVSNCKNLLYFPQEQSDSVFQQFCEQDLEIENWTFKNGTIFFNSKNKDEANSENSTVVINNVLNYAEQIESIV</sequence>
<keyword evidence="2" id="KW-0647">Proteasome</keyword>
<dbReference type="InterPro" id="IPR000717">
    <property type="entry name" value="PCI_dom"/>
</dbReference>
<organism evidence="4 5">
    <name type="scientific">Debaryomyces fabryi</name>
    <dbReference type="NCBI Taxonomy" id="58627"/>
    <lineage>
        <taxon>Eukaryota</taxon>
        <taxon>Fungi</taxon>
        <taxon>Dikarya</taxon>
        <taxon>Ascomycota</taxon>
        <taxon>Saccharomycotina</taxon>
        <taxon>Pichiomycetes</taxon>
        <taxon>Debaryomycetaceae</taxon>
        <taxon>Debaryomyces</taxon>
    </lineage>
</organism>
<dbReference type="InterPro" id="IPR033464">
    <property type="entry name" value="CSN8_PSD8_EIF3K"/>
</dbReference>
<gene>
    <name evidence="4" type="ORF">AC631_04032</name>
</gene>
<feature type="domain" description="PCI" evidence="3">
    <location>
        <begin position="73"/>
        <end position="252"/>
    </location>
</feature>
<dbReference type="PANTHER" id="PTHR12387:SF0">
    <property type="entry name" value="26S PROTEASOME NON-ATPASE REGULATORY SUBUNIT 8"/>
    <property type="match status" value="1"/>
</dbReference>
<evidence type="ECO:0000313" key="4">
    <source>
        <dbReference type="EMBL" id="KSA00192.1"/>
    </source>
</evidence>
<dbReference type="Pfam" id="PF10075">
    <property type="entry name" value="CSN8_PSD8_EIF3K"/>
    <property type="match status" value="1"/>
</dbReference>
<dbReference type="AlphaFoldDB" id="A0A0V1PVI1"/>
<proteinExistence type="inferred from homology"/>
<dbReference type="PROSITE" id="PS50250">
    <property type="entry name" value="PCI"/>
    <property type="match status" value="1"/>
</dbReference>
<dbReference type="Proteomes" id="UP000054251">
    <property type="component" value="Unassembled WGS sequence"/>
</dbReference>
<dbReference type="PANTHER" id="PTHR12387">
    <property type="entry name" value="26S PROTEASOME NON-ATPASE REGULATORY SUBUNIT 8"/>
    <property type="match status" value="1"/>
</dbReference>
<dbReference type="RefSeq" id="XP_015466294.1">
    <property type="nucleotide sequence ID" value="XM_015612861.1"/>
</dbReference>
<dbReference type="GO" id="GO:0008541">
    <property type="term" value="C:proteasome regulatory particle, lid subcomplex"/>
    <property type="evidence" value="ECO:0007669"/>
    <property type="project" value="TreeGrafter"/>
</dbReference>